<dbReference type="OrthoDB" id="8019816at2"/>
<sequence>MILRSLLAAGGLLLALDAQAAEAPEVTACKASGLLALQQKSPDIADLVIDQESIAVSAADTKVGDVPVKAVVLGEAYIKRGKEAGRPDRFVCLIGEKGKVLLTFFTAK</sequence>
<feature type="chain" id="PRO_5015715030" evidence="1">
    <location>
        <begin position="21"/>
        <end position="108"/>
    </location>
</feature>
<accession>A0A2S9Q5T8</accession>
<comment type="caution">
    <text evidence="2">The sequence shown here is derived from an EMBL/GenBank/DDBJ whole genome shotgun (WGS) entry which is preliminary data.</text>
</comment>
<gene>
    <name evidence="2" type="ORF">C5L14_25530</name>
</gene>
<dbReference type="Proteomes" id="UP000237682">
    <property type="component" value="Unassembled WGS sequence"/>
</dbReference>
<protein>
    <submittedName>
        <fullName evidence="2">Uncharacterized protein</fullName>
    </submittedName>
</protein>
<organism evidence="2 3">
    <name type="scientific">Labrys okinawensis</name>
    <dbReference type="NCBI Taxonomy" id="346911"/>
    <lineage>
        <taxon>Bacteria</taxon>
        <taxon>Pseudomonadati</taxon>
        <taxon>Pseudomonadota</taxon>
        <taxon>Alphaproteobacteria</taxon>
        <taxon>Hyphomicrobiales</taxon>
        <taxon>Xanthobacteraceae</taxon>
        <taxon>Labrys</taxon>
    </lineage>
</organism>
<evidence type="ECO:0000313" key="2">
    <source>
        <dbReference type="EMBL" id="PRH84719.1"/>
    </source>
</evidence>
<evidence type="ECO:0000313" key="3">
    <source>
        <dbReference type="Proteomes" id="UP000237682"/>
    </source>
</evidence>
<reference evidence="2 3" key="1">
    <citation type="submission" date="2018-02" db="EMBL/GenBank/DDBJ databases">
        <title>Whole genome sequencing of endophytic bacterium.</title>
        <authorList>
            <person name="Eedara R."/>
            <person name="Podile A.R."/>
        </authorList>
    </citation>
    <scope>NUCLEOTIDE SEQUENCE [LARGE SCALE GENOMIC DNA]</scope>
    <source>
        <strain evidence="2 3">RP1T</strain>
    </source>
</reference>
<proteinExistence type="predicted"/>
<keyword evidence="3" id="KW-1185">Reference proteome</keyword>
<dbReference type="EMBL" id="PUEJ01000012">
    <property type="protein sequence ID" value="PRH84719.1"/>
    <property type="molecule type" value="Genomic_DNA"/>
</dbReference>
<dbReference type="AlphaFoldDB" id="A0A2S9Q5T8"/>
<evidence type="ECO:0000256" key="1">
    <source>
        <dbReference type="SAM" id="SignalP"/>
    </source>
</evidence>
<feature type="signal peptide" evidence="1">
    <location>
        <begin position="1"/>
        <end position="20"/>
    </location>
</feature>
<name>A0A2S9Q5T8_9HYPH</name>
<keyword evidence="1" id="KW-0732">Signal</keyword>